<feature type="domain" description="Pseudouridine synthase RsuA/RluA-like" evidence="8">
    <location>
        <begin position="79"/>
        <end position="212"/>
    </location>
</feature>
<dbReference type="Gene3D" id="3.30.70.580">
    <property type="entry name" value="Pseudouridine synthase I, catalytic domain, N-terminal subdomain"/>
    <property type="match status" value="1"/>
</dbReference>
<evidence type="ECO:0000256" key="4">
    <source>
        <dbReference type="ARBA" id="ARBA00036390"/>
    </source>
</evidence>
<dbReference type="SUPFAM" id="SSF55174">
    <property type="entry name" value="Alpha-L RNA-binding motif"/>
    <property type="match status" value="1"/>
</dbReference>
<dbReference type="Gene3D" id="3.30.70.1560">
    <property type="entry name" value="Alpha-L RNA-binding motif"/>
    <property type="match status" value="1"/>
</dbReference>
<proteinExistence type="inferred from homology"/>
<dbReference type="PROSITE" id="PS50889">
    <property type="entry name" value="S4"/>
    <property type="match status" value="1"/>
</dbReference>
<accession>A0A160DXH5</accession>
<dbReference type="InterPro" id="IPR018496">
    <property type="entry name" value="PsdUridine_synth_RsuA/RluB_CS"/>
</dbReference>
<dbReference type="STRING" id="1300342.I596_3058"/>
<dbReference type="InterPro" id="IPR036986">
    <property type="entry name" value="S4_RNA-bd_sf"/>
</dbReference>
<name>A0A160DXH5_9GAMM</name>
<dbReference type="Proteomes" id="UP000076830">
    <property type="component" value="Chromosome"/>
</dbReference>
<keyword evidence="11" id="KW-1185">Reference proteome</keyword>
<dbReference type="Pfam" id="PF00849">
    <property type="entry name" value="PseudoU_synth_2"/>
    <property type="match status" value="1"/>
</dbReference>
<dbReference type="EC" id="5.4.99.-" evidence="7"/>
<dbReference type="NCBIfam" id="TIGR00093">
    <property type="entry name" value="pseudouridine synthase"/>
    <property type="match status" value="1"/>
</dbReference>
<gene>
    <name evidence="10" type="ORF">I596_3058</name>
</gene>
<dbReference type="KEGG" id="dko:I596_3058"/>
<sequence length="253" mass="27045">MRRAGRERQGASRQPRHGLARVLSKRGICSRSQAAALIVAGRVSVNGTLVRDPEWPTDAQADRLAIDGAAVAAAAPAVYVALNKPRGLVTSAADEQGRPTVYTVFDGADLPWIGPVGRLDRASEGLLLFTNDTAWAAAVTAPSSHLDKTYHVQVDRVPDGALLAALTDGTDVDGERLAVKAATLLRSGRRNAWLEIVLDEGRNRQIRRLLAAFEVGVLRLVRIAIGPVQLGELPKGGWRHLSDAEVAALRPGR</sequence>
<organism evidence="10 11">
    <name type="scientific">Dokdonella koreensis DS-123</name>
    <dbReference type="NCBI Taxonomy" id="1300342"/>
    <lineage>
        <taxon>Bacteria</taxon>
        <taxon>Pseudomonadati</taxon>
        <taxon>Pseudomonadota</taxon>
        <taxon>Gammaproteobacteria</taxon>
        <taxon>Lysobacterales</taxon>
        <taxon>Rhodanobacteraceae</taxon>
        <taxon>Dokdonella</taxon>
    </lineage>
</organism>
<dbReference type="GO" id="GO:0003723">
    <property type="term" value="F:RNA binding"/>
    <property type="evidence" value="ECO:0007669"/>
    <property type="project" value="UniProtKB-KW"/>
</dbReference>
<keyword evidence="3 7" id="KW-0413">Isomerase</keyword>
<dbReference type="InterPro" id="IPR042092">
    <property type="entry name" value="PsdUridine_s_RsuA/RluB/E/F_cat"/>
</dbReference>
<keyword evidence="6" id="KW-0694">RNA-binding</keyword>
<dbReference type="AlphaFoldDB" id="A0A160DXH5"/>
<dbReference type="SUPFAM" id="SSF55120">
    <property type="entry name" value="Pseudouridine synthase"/>
    <property type="match status" value="1"/>
</dbReference>
<comment type="similarity">
    <text evidence="1 7">Belongs to the pseudouridine synthase RsuA family.</text>
</comment>
<dbReference type="InterPro" id="IPR020103">
    <property type="entry name" value="PsdUridine_synth_cat_dom_sf"/>
</dbReference>
<dbReference type="CDD" id="cd02870">
    <property type="entry name" value="PseudoU_synth_RsuA_like"/>
    <property type="match status" value="1"/>
</dbReference>
<dbReference type="PATRIC" id="fig|1300342.3.peg.2985"/>
<evidence type="ECO:0000256" key="2">
    <source>
        <dbReference type="ARBA" id="ARBA00022552"/>
    </source>
</evidence>
<dbReference type="PANTHER" id="PTHR47683">
    <property type="entry name" value="PSEUDOURIDINE SYNTHASE FAMILY PROTEIN-RELATED"/>
    <property type="match status" value="1"/>
</dbReference>
<comment type="catalytic activity">
    <reaction evidence="4">
        <text>uridine(35) in tRNA(Tyr) = pseudouridine(35) in tRNA(Tyr)</text>
        <dbReference type="Rhea" id="RHEA:60556"/>
        <dbReference type="Rhea" id="RHEA-COMP:15607"/>
        <dbReference type="Rhea" id="RHEA-COMP:15608"/>
        <dbReference type="ChEBI" id="CHEBI:65314"/>
        <dbReference type="ChEBI" id="CHEBI:65315"/>
    </reaction>
</comment>
<dbReference type="GO" id="GO:0160138">
    <property type="term" value="F:23S rRNA pseudouridine(2604) synthase activity"/>
    <property type="evidence" value="ECO:0007669"/>
    <property type="project" value="UniProtKB-EC"/>
</dbReference>
<evidence type="ECO:0000256" key="5">
    <source>
        <dbReference type="ARBA" id="ARBA00036535"/>
    </source>
</evidence>
<feature type="domain" description="RNA-binding S4" evidence="9">
    <location>
        <begin position="19"/>
        <end position="56"/>
    </location>
</feature>
<dbReference type="GO" id="GO:0000455">
    <property type="term" value="P:enzyme-directed rRNA pseudouridine synthesis"/>
    <property type="evidence" value="ECO:0007669"/>
    <property type="project" value="UniProtKB-ARBA"/>
</dbReference>
<dbReference type="InterPro" id="IPR050343">
    <property type="entry name" value="RsuA_PseudoU_synthase"/>
</dbReference>
<dbReference type="Pfam" id="PF01479">
    <property type="entry name" value="S4"/>
    <property type="match status" value="1"/>
</dbReference>
<evidence type="ECO:0000256" key="1">
    <source>
        <dbReference type="ARBA" id="ARBA00008348"/>
    </source>
</evidence>
<dbReference type="Gene3D" id="3.10.290.10">
    <property type="entry name" value="RNA-binding S4 domain"/>
    <property type="match status" value="1"/>
</dbReference>
<evidence type="ECO:0000256" key="6">
    <source>
        <dbReference type="PROSITE-ProRule" id="PRU00182"/>
    </source>
</evidence>
<dbReference type="InterPro" id="IPR000748">
    <property type="entry name" value="PsdUridine_synth_RsuA/RluB/E/F"/>
</dbReference>
<dbReference type="InterPro" id="IPR020094">
    <property type="entry name" value="TruA/RsuA/RluB/E/F_N"/>
</dbReference>
<dbReference type="PROSITE" id="PS01149">
    <property type="entry name" value="PSI_RSU"/>
    <property type="match status" value="1"/>
</dbReference>
<dbReference type="EMBL" id="CP015249">
    <property type="protein sequence ID" value="ANB19050.1"/>
    <property type="molecule type" value="Genomic_DNA"/>
</dbReference>
<evidence type="ECO:0000259" key="8">
    <source>
        <dbReference type="Pfam" id="PF00849"/>
    </source>
</evidence>
<reference evidence="10 11" key="1">
    <citation type="submission" date="2016-04" db="EMBL/GenBank/DDBJ databases">
        <title>Complete genome sequence of Dokdonella koreensis DS-123T.</title>
        <authorList>
            <person name="Kim J.F."/>
            <person name="Lee H."/>
            <person name="Kwak M.-J."/>
        </authorList>
    </citation>
    <scope>NUCLEOTIDE SEQUENCE [LARGE SCALE GENOMIC DNA]</scope>
    <source>
        <strain evidence="10 11">DS-123</strain>
    </source>
</reference>
<dbReference type="PANTHER" id="PTHR47683:SF2">
    <property type="entry name" value="RNA-BINDING S4 DOMAIN-CONTAINING PROTEIN"/>
    <property type="match status" value="1"/>
</dbReference>
<evidence type="ECO:0000313" key="11">
    <source>
        <dbReference type="Proteomes" id="UP000076830"/>
    </source>
</evidence>
<comment type="catalytic activity">
    <reaction evidence="5">
        <text>uridine(2604) in 23S rRNA = pseudouridine(2604) in 23S rRNA</text>
        <dbReference type="Rhea" id="RHEA:38875"/>
        <dbReference type="Rhea" id="RHEA-COMP:10093"/>
        <dbReference type="Rhea" id="RHEA-COMP:10094"/>
        <dbReference type="ChEBI" id="CHEBI:65314"/>
        <dbReference type="ChEBI" id="CHEBI:65315"/>
        <dbReference type="EC" id="5.4.99.21"/>
    </reaction>
</comment>
<keyword evidence="2" id="KW-0698">rRNA processing</keyword>
<evidence type="ECO:0000256" key="3">
    <source>
        <dbReference type="ARBA" id="ARBA00023235"/>
    </source>
</evidence>
<protein>
    <recommendedName>
        <fullName evidence="7">Pseudouridine synthase</fullName>
        <ecNumber evidence="7">5.4.99.-</ecNumber>
    </recommendedName>
</protein>
<evidence type="ECO:0000259" key="9">
    <source>
        <dbReference type="Pfam" id="PF01479"/>
    </source>
</evidence>
<evidence type="ECO:0000256" key="7">
    <source>
        <dbReference type="RuleBase" id="RU003887"/>
    </source>
</evidence>
<dbReference type="InterPro" id="IPR006145">
    <property type="entry name" value="PsdUridine_synth_RsuA/RluA"/>
</dbReference>
<evidence type="ECO:0000313" key="10">
    <source>
        <dbReference type="EMBL" id="ANB19050.1"/>
    </source>
</evidence>
<dbReference type="CDD" id="cd00165">
    <property type="entry name" value="S4"/>
    <property type="match status" value="1"/>
</dbReference>
<dbReference type="InterPro" id="IPR002942">
    <property type="entry name" value="S4_RNA-bd"/>
</dbReference>